<dbReference type="PROSITE" id="PS50158">
    <property type="entry name" value="ZF_CCHC"/>
    <property type="match status" value="1"/>
</dbReference>
<evidence type="ECO:0000259" key="3">
    <source>
        <dbReference type="PROSITE" id="PS50158"/>
    </source>
</evidence>
<dbReference type="PANTHER" id="PTHR31286:SF90">
    <property type="entry name" value="DUF4283 DOMAIN-CONTAINING PROTEIN"/>
    <property type="match status" value="1"/>
</dbReference>
<evidence type="ECO:0000313" key="4">
    <source>
        <dbReference type="EMBL" id="VVB06813.1"/>
    </source>
</evidence>
<protein>
    <recommendedName>
        <fullName evidence="3">CCHC-type domain-containing protein</fullName>
    </recommendedName>
</protein>
<proteinExistence type="predicted"/>
<dbReference type="AlphaFoldDB" id="A0A565BZI4"/>
<sequence>MRSIFSIEKELAVEAHLIHWFGIFKVGQDKIVWCEPRSPAHGSPLIPPVLADSLDLPLFPPDPPDPSSASIYPPLPSSRSVLIPTSSTSPSTLAPNVSTVAAVGSTISFPTTHYVADLLATFHCLPAKLPLLTIHPSTNSRSGTTTVQIPTTVSNPSTKTPKNSIPLPHSSPPTSLTPPATQPSTKSIPSVSGILGSSPASTPPHEYVVISGSHATVPRVAPAQPLKVVSAVPSSDTWASRVKPSVDKSLKRLSPQAVSSNGIPRVKIPEAVFQKGAELHKNFVICRFFGRTPQYSLIQSVLNYMWGKGRHLEFHTGLGSNSVLVRVQNDFIRNKVLEKRIWYVDTTMFHVAQWSEELVEETPSLDCIPLWAHLHGVPFNLIHQQGLSHIAGQIGEPIETDDWTVNLTCISSAHVKVDVYTSKALPTLLEVERENGTICTVKVDYPWLPPTCSHCKEVDHIIKNCPHLPPPTAAPMSTASKQQQPSSSTTSAPMCFNCKEMGHLMRNCSMPAQQWTPVVSRQRRKAREVPESTTANPESIIPIEQTLVPEVDIVISKDFEVGNESPLVTRTAVLANTAGLSEAPLSPGSPMDVVTNCVLGLPAEFTYRPVVVQQPGLVPVIPTLDFNPNHFNPFQASSHQKINTKKPTLPPKSPQTKISSYLEITKLNAPNSKLPTLPPTSFLNPDSIPFTLITSTPISNPLNLFEGSLPPLDENKPNPQ</sequence>
<dbReference type="Pfam" id="PF14111">
    <property type="entry name" value="DUF4283"/>
    <property type="match status" value="1"/>
</dbReference>
<dbReference type="InterPro" id="IPR040256">
    <property type="entry name" value="At4g02000-like"/>
</dbReference>
<dbReference type="Gene3D" id="4.10.60.10">
    <property type="entry name" value="Zinc finger, CCHC-type"/>
    <property type="match status" value="1"/>
</dbReference>
<accession>A0A565BZI4</accession>
<dbReference type="OrthoDB" id="1113876at2759"/>
<keyword evidence="1" id="KW-0862">Zinc</keyword>
<name>A0A565BZI4_9BRAS</name>
<dbReference type="SMART" id="SM00343">
    <property type="entry name" value="ZnF_C2HC"/>
    <property type="match status" value="2"/>
</dbReference>
<feature type="compositionally biased region" description="Low complexity" evidence="2">
    <location>
        <begin position="474"/>
        <end position="492"/>
    </location>
</feature>
<dbReference type="GO" id="GO:0008270">
    <property type="term" value="F:zinc ion binding"/>
    <property type="evidence" value="ECO:0007669"/>
    <property type="project" value="UniProtKB-KW"/>
</dbReference>
<keyword evidence="1" id="KW-0863">Zinc-finger</keyword>
<organism evidence="4 5">
    <name type="scientific">Arabis nemorensis</name>
    <dbReference type="NCBI Taxonomy" id="586526"/>
    <lineage>
        <taxon>Eukaryota</taxon>
        <taxon>Viridiplantae</taxon>
        <taxon>Streptophyta</taxon>
        <taxon>Embryophyta</taxon>
        <taxon>Tracheophyta</taxon>
        <taxon>Spermatophyta</taxon>
        <taxon>Magnoliopsida</taxon>
        <taxon>eudicotyledons</taxon>
        <taxon>Gunneridae</taxon>
        <taxon>Pentapetalae</taxon>
        <taxon>rosids</taxon>
        <taxon>malvids</taxon>
        <taxon>Brassicales</taxon>
        <taxon>Brassicaceae</taxon>
        <taxon>Arabideae</taxon>
        <taxon>Arabis</taxon>
    </lineage>
</organism>
<dbReference type="InterPro" id="IPR036875">
    <property type="entry name" value="Znf_CCHC_sf"/>
</dbReference>
<dbReference type="InterPro" id="IPR001878">
    <property type="entry name" value="Znf_CCHC"/>
</dbReference>
<dbReference type="Pfam" id="PF00098">
    <property type="entry name" value="zf-CCHC"/>
    <property type="match status" value="1"/>
</dbReference>
<evidence type="ECO:0000256" key="2">
    <source>
        <dbReference type="SAM" id="MobiDB-lite"/>
    </source>
</evidence>
<feature type="domain" description="CCHC-type" evidence="3">
    <location>
        <begin position="495"/>
        <end position="508"/>
    </location>
</feature>
<dbReference type="SUPFAM" id="SSF57756">
    <property type="entry name" value="Retrovirus zinc finger-like domains"/>
    <property type="match status" value="1"/>
</dbReference>
<dbReference type="PANTHER" id="PTHR31286">
    <property type="entry name" value="GLYCINE-RICH CELL WALL STRUCTURAL PROTEIN 1.8-LIKE"/>
    <property type="match status" value="1"/>
</dbReference>
<reference evidence="4" key="1">
    <citation type="submission" date="2019-07" db="EMBL/GenBank/DDBJ databases">
        <authorList>
            <person name="Dittberner H."/>
        </authorList>
    </citation>
    <scope>NUCLEOTIDE SEQUENCE [LARGE SCALE GENOMIC DNA]</scope>
</reference>
<dbReference type="Proteomes" id="UP000489600">
    <property type="component" value="Unassembled WGS sequence"/>
</dbReference>
<feature type="region of interest" description="Disordered" evidence="2">
    <location>
        <begin position="133"/>
        <end position="199"/>
    </location>
</feature>
<dbReference type="InterPro" id="IPR025558">
    <property type="entry name" value="DUF4283"/>
</dbReference>
<keyword evidence="5" id="KW-1185">Reference proteome</keyword>
<evidence type="ECO:0000313" key="5">
    <source>
        <dbReference type="Proteomes" id="UP000489600"/>
    </source>
</evidence>
<dbReference type="EMBL" id="CABITT030000006">
    <property type="protein sequence ID" value="VVB06813.1"/>
    <property type="molecule type" value="Genomic_DNA"/>
</dbReference>
<gene>
    <name evidence="4" type="ORF">ANE_LOCUS17257</name>
</gene>
<feature type="compositionally biased region" description="Low complexity" evidence="2">
    <location>
        <begin position="166"/>
        <end position="185"/>
    </location>
</feature>
<evidence type="ECO:0000256" key="1">
    <source>
        <dbReference type="PROSITE-ProRule" id="PRU00047"/>
    </source>
</evidence>
<dbReference type="GO" id="GO:0003676">
    <property type="term" value="F:nucleic acid binding"/>
    <property type="evidence" value="ECO:0007669"/>
    <property type="project" value="InterPro"/>
</dbReference>
<keyword evidence="1" id="KW-0479">Metal-binding</keyword>
<feature type="region of interest" description="Disordered" evidence="2">
    <location>
        <begin position="472"/>
        <end position="492"/>
    </location>
</feature>
<comment type="caution">
    <text evidence="4">The sequence shown here is derived from an EMBL/GenBank/DDBJ whole genome shotgun (WGS) entry which is preliminary data.</text>
</comment>
<feature type="compositionally biased region" description="Polar residues" evidence="2">
    <location>
        <begin position="135"/>
        <end position="163"/>
    </location>
</feature>